<protein>
    <submittedName>
        <fullName evidence="4">9195_t:CDS:1</fullName>
    </submittedName>
</protein>
<dbReference type="GO" id="GO:0009272">
    <property type="term" value="P:fungal-type cell wall biogenesis"/>
    <property type="evidence" value="ECO:0007669"/>
    <property type="project" value="UniProtKB-ARBA"/>
</dbReference>
<dbReference type="InterPro" id="IPR002509">
    <property type="entry name" value="NODB_dom"/>
</dbReference>
<dbReference type="InterPro" id="IPR050248">
    <property type="entry name" value="Polysacc_deacetylase_ArnD"/>
</dbReference>
<dbReference type="GO" id="GO:0046872">
    <property type="term" value="F:metal ion binding"/>
    <property type="evidence" value="ECO:0007669"/>
    <property type="project" value="UniProtKB-KW"/>
</dbReference>
<evidence type="ECO:0000256" key="1">
    <source>
        <dbReference type="ARBA" id="ARBA00022723"/>
    </source>
</evidence>
<evidence type="ECO:0000313" key="4">
    <source>
        <dbReference type="EMBL" id="CAG8515922.1"/>
    </source>
</evidence>
<accession>A0A9N9A2U7</accession>
<dbReference type="AlphaFoldDB" id="A0A9N9A2U7"/>
<evidence type="ECO:0000313" key="5">
    <source>
        <dbReference type="Proteomes" id="UP000789831"/>
    </source>
</evidence>
<dbReference type="EMBL" id="CAJVPL010000628">
    <property type="protein sequence ID" value="CAG8515922.1"/>
    <property type="molecule type" value="Genomic_DNA"/>
</dbReference>
<dbReference type="PANTHER" id="PTHR10587">
    <property type="entry name" value="GLYCOSYL TRANSFERASE-RELATED"/>
    <property type="match status" value="1"/>
</dbReference>
<dbReference type="PROSITE" id="PS51677">
    <property type="entry name" value="NODB"/>
    <property type="match status" value="1"/>
</dbReference>
<keyword evidence="1" id="KW-0479">Metal-binding</keyword>
<comment type="caution">
    <text evidence="4">The sequence shown here is derived from an EMBL/GenBank/DDBJ whole genome shotgun (WGS) entry which is preliminary data.</text>
</comment>
<evidence type="ECO:0000259" key="3">
    <source>
        <dbReference type="PROSITE" id="PS51677"/>
    </source>
</evidence>
<dbReference type="Gene3D" id="3.20.20.370">
    <property type="entry name" value="Glycoside hydrolase/deacetylase"/>
    <property type="match status" value="1"/>
</dbReference>
<organism evidence="4 5">
    <name type="scientific">Ambispora gerdemannii</name>
    <dbReference type="NCBI Taxonomy" id="144530"/>
    <lineage>
        <taxon>Eukaryota</taxon>
        <taxon>Fungi</taxon>
        <taxon>Fungi incertae sedis</taxon>
        <taxon>Mucoromycota</taxon>
        <taxon>Glomeromycotina</taxon>
        <taxon>Glomeromycetes</taxon>
        <taxon>Archaeosporales</taxon>
        <taxon>Ambisporaceae</taxon>
        <taxon>Ambispora</taxon>
    </lineage>
</organism>
<dbReference type="InterPro" id="IPR011330">
    <property type="entry name" value="Glyco_hydro/deAcase_b/a-brl"/>
</dbReference>
<keyword evidence="5" id="KW-1185">Reference proteome</keyword>
<dbReference type="GO" id="GO:0005975">
    <property type="term" value="P:carbohydrate metabolic process"/>
    <property type="evidence" value="ECO:0007669"/>
    <property type="project" value="InterPro"/>
</dbReference>
<gene>
    <name evidence="4" type="ORF">AGERDE_LOCUS4981</name>
</gene>
<dbReference type="GO" id="GO:0016020">
    <property type="term" value="C:membrane"/>
    <property type="evidence" value="ECO:0007669"/>
    <property type="project" value="TreeGrafter"/>
</dbReference>
<feature type="domain" description="NodB homology" evidence="3">
    <location>
        <begin position="93"/>
        <end position="275"/>
    </location>
</feature>
<dbReference type="SUPFAM" id="SSF88713">
    <property type="entry name" value="Glycoside hydrolase/deacetylase"/>
    <property type="match status" value="1"/>
</dbReference>
<dbReference type="OrthoDB" id="407355at2759"/>
<evidence type="ECO:0000256" key="2">
    <source>
        <dbReference type="ARBA" id="ARBA00022801"/>
    </source>
</evidence>
<name>A0A9N9A2U7_9GLOM</name>
<keyword evidence="2" id="KW-0378">Hydrolase</keyword>
<dbReference type="GO" id="GO:0004099">
    <property type="term" value="F:chitin deacetylase activity"/>
    <property type="evidence" value="ECO:0007669"/>
    <property type="project" value="TreeGrafter"/>
</dbReference>
<proteinExistence type="predicted"/>
<reference evidence="4" key="1">
    <citation type="submission" date="2021-06" db="EMBL/GenBank/DDBJ databases">
        <authorList>
            <person name="Kallberg Y."/>
            <person name="Tangrot J."/>
            <person name="Rosling A."/>
        </authorList>
    </citation>
    <scope>NUCLEOTIDE SEQUENCE</scope>
    <source>
        <strain evidence="4">MT106</strain>
    </source>
</reference>
<dbReference type="Pfam" id="PF01522">
    <property type="entry name" value="Polysacc_deac_1"/>
    <property type="match status" value="1"/>
</dbReference>
<sequence>MVNSQYTELKVEINIPTNQRGYLDPTAYPPLDQPPPTNSSFVQEWAKKTDWNQVPNFRNTIPGNCGDIEPDACNWTCQKCERPSDITVCPKKETWGMSYDDGPSVYTPKVLDLLQKYSLHSTLFVVGSRVVQHPLTLIAAYRAGHHIALTSLDNLTIVAELQWTQKIIYDVLGVTPIYMRPPFGDIDDRVRSIAAQLGYIVSIWTRGFDTQDWQLHGHKENSPQVITNYNSFLYNSTTMNTGFIVLQHDLWSETVQIAVDVILPTAVNTPNIQIMSITECLNDGKPYKEGAANPNKLNTYLNQSVDGIRPTIPMVVSSDFSIRNCGLWIHKSSLFILAVLFGFLALDSL</sequence>
<dbReference type="Proteomes" id="UP000789831">
    <property type="component" value="Unassembled WGS sequence"/>
</dbReference>
<dbReference type="PANTHER" id="PTHR10587:SF133">
    <property type="entry name" value="CHITIN DEACETYLASE 1-RELATED"/>
    <property type="match status" value="1"/>
</dbReference>